<reference evidence="6 7" key="1">
    <citation type="journal article" date="2019" name="Emerg. Microbes Infect.">
        <title>Comprehensive subspecies identification of 175 nontuberculous mycobacteria species based on 7547 genomic profiles.</title>
        <authorList>
            <person name="Matsumoto Y."/>
            <person name="Kinjo T."/>
            <person name="Motooka D."/>
            <person name="Nabeya D."/>
            <person name="Jung N."/>
            <person name="Uechi K."/>
            <person name="Horii T."/>
            <person name="Iida T."/>
            <person name="Fujita J."/>
            <person name="Nakamura S."/>
        </authorList>
    </citation>
    <scope>NUCLEOTIDE SEQUENCE [LARGE SCALE GENOMIC DNA]</scope>
    <source>
        <strain evidence="6 7">JCM 16017</strain>
    </source>
</reference>
<dbReference type="Pfam" id="PF00150">
    <property type="entry name" value="Cellulase"/>
    <property type="match status" value="1"/>
</dbReference>
<sequence>MSIAIRRTTTGQRLGRTGLRRIGAASTSIAFGMALLMSAPVAQADLDAAVAEAFAPFFDTATDGLDWAAASSPSAWDSFLAPAHWDAVFAELGRSADSAAAAAPAANDWNSLVGQVLYMPLHDAMQNWIASDDPLLDLLNKLSSGLGLGPMIANGADGTLIHAQGFNGGWLFGDGGDGYGSPDEGVAAGVAGAGGGAAGLFGNGGAGGVGGNGAPGGAGGAGGMLMGIGGTGGAGGSGAADVLTGAGGSGGAGGAAPGWLFGVGGHGGAGGDGPDGGYGGTGGSATGLFGGGGDGGAGGDSAVGGTPQGLPALGGAGGNGGPLGTHGDVGAHGNGIAPGGVSNLGHEGTWITDTDGRAVVLHGFNQVYKVPPFTAQGVGFGEKDAQFLADNGFNSIRLGLIWEAVEPAPGVYNDAYLAQIKETADILQAHGIHVFLDMHQDMYSSVFTAEGAPPWAVETGDAFNNQIPFPYGNFLNPAMNNAWDAFWSNTKISGGMGLQDHYAQMWQHVANYFKDDANISGYDVMNEPWPGSGWMATVFGSSHFEAEKLTPFYNQVISAIRSVDDATPVYVEPQFMFGMGLPTHLGAMDDDNTLFSFHDYCVQTVILGTDFLCGLVITNTLNNAESYMAAHNIPGLVTEFGNNPIGLQQAVDIINQHGLGWQKWEYTALNDPATSGPGSLVNNPHEPLDAPGNVNHDVLKATAEPYPQAVAGTPGAWSFDDGVFTFTYSTDMVSGEGSFPAGSLTQIAVPPIQYPAGYHVEVTGGHVISPAGTTTLVIASDTGSGDITVTITRA</sequence>
<dbReference type="InterPro" id="IPR001547">
    <property type="entry name" value="Glyco_hydro_5"/>
</dbReference>
<dbReference type="RefSeq" id="WP_083037309.1">
    <property type="nucleotide sequence ID" value="NZ_BLKV01000001.1"/>
</dbReference>
<dbReference type="PANTHER" id="PTHR31308">
    <property type="match status" value="1"/>
</dbReference>
<proteinExistence type="inferred from homology"/>
<dbReference type="GO" id="GO:0004553">
    <property type="term" value="F:hydrolase activity, hydrolyzing O-glycosyl compounds"/>
    <property type="evidence" value="ECO:0007669"/>
    <property type="project" value="InterPro"/>
</dbReference>
<dbReference type="Pfam" id="PF21526">
    <property type="entry name" value="PGRS"/>
    <property type="match status" value="1"/>
</dbReference>
<dbReference type="OrthoDB" id="4771662at2"/>
<dbReference type="InterPro" id="IPR017853">
    <property type="entry name" value="GH"/>
</dbReference>
<evidence type="ECO:0000259" key="4">
    <source>
        <dbReference type="Pfam" id="PF00150"/>
    </source>
</evidence>
<dbReference type="Gene3D" id="3.20.20.80">
    <property type="entry name" value="Glycosidases"/>
    <property type="match status" value="1"/>
</dbReference>
<organism evidence="6 7">
    <name type="scientific">Mycolicibacter senuensis</name>
    <dbReference type="NCBI Taxonomy" id="386913"/>
    <lineage>
        <taxon>Bacteria</taxon>
        <taxon>Bacillati</taxon>
        <taxon>Actinomycetota</taxon>
        <taxon>Actinomycetes</taxon>
        <taxon>Mycobacteriales</taxon>
        <taxon>Mycobacteriaceae</taxon>
        <taxon>Mycolicibacter</taxon>
    </lineage>
</organism>
<evidence type="ECO:0000256" key="3">
    <source>
        <dbReference type="ARBA" id="ARBA00023295"/>
    </source>
</evidence>
<dbReference type="Pfam" id="PF18564">
    <property type="entry name" value="Glyco_hydro_5_C"/>
    <property type="match status" value="1"/>
</dbReference>
<dbReference type="InterPro" id="IPR052066">
    <property type="entry name" value="Glycosphingolipid_Hydrolases"/>
</dbReference>
<name>A0A7I9XL27_9MYCO</name>
<dbReference type="Gene3D" id="2.60.40.1180">
    <property type="entry name" value="Golgi alpha-mannosidase II"/>
    <property type="match status" value="1"/>
</dbReference>
<accession>A0A7I9XL27</accession>
<protein>
    <recommendedName>
        <fullName evidence="8">Endoglycoceramidase</fullName>
    </recommendedName>
</protein>
<gene>
    <name evidence="6" type="ORF">MSEN_23850</name>
</gene>
<dbReference type="GO" id="GO:0016042">
    <property type="term" value="P:lipid catabolic process"/>
    <property type="evidence" value="ECO:0007669"/>
    <property type="project" value="UniProtKB-ARBA"/>
</dbReference>
<evidence type="ECO:0000259" key="5">
    <source>
        <dbReference type="Pfam" id="PF18564"/>
    </source>
</evidence>
<feature type="domain" description="Glycoside hydrolase family 5" evidence="4">
    <location>
        <begin position="383"/>
        <end position="667"/>
    </location>
</feature>
<dbReference type="GO" id="GO:0000272">
    <property type="term" value="P:polysaccharide catabolic process"/>
    <property type="evidence" value="ECO:0007669"/>
    <property type="project" value="InterPro"/>
</dbReference>
<dbReference type="InterPro" id="IPR013780">
    <property type="entry name" value="Glyco_hydro_b"/>
</dbReference>
<dbReference type="Proteomes" id="UP000465263">
    <property type="component" value="Unassembled WGS sequence"/>
</dbReference>
<evidence type="ECO:0000256" key="2">
    <source>
        <dbReference type="ARBA" id="ARBA00022801"/>
    </source>
</evidence>
<comment type="caution">
    <text evidence="6">The sequence shown here is derived from an EMBL/GenBank/DDBJ whole genome shotgun (WGS) entry which is preliminary data.</text>
</comment>
<evidence type="ECO:0000313" key="6">
    <source>
        <dbReference type="EMBL" id="GFG70665.1"/>
    </source>
</evidence>
<dbReference type="GO" id="GO:1901136">
    <property type="term" value="P:carbohydrate derivative catabolic process"/>
    <property type="evidence" value="ECO:0007669"/>
    <property type="project" value="UniProtKB-ARBA"/>
</dbReference>
<dbReference type="InterPro" id="IPR048996">
    <property type="entry name" value="PGRS_rpt"/>
</dbReference>
<evidence type="ECO:0008006" key="8">
    <source>
        <dbReference type="Google" id="ProtNLM"/>
    </source>
</evidence>
<feature type="domain" description="Glycoside hydrolase family 5 C-terminal" evidence="5">
    <location>
        <begin position="705"/>
        <end position="791"/>
    </location>
</feature>
<dbReference type="PANTHER" id="PTHR31308:SF3">
    <property type="entry name" value="ENDOGLYCOCERAMIDASE"/>
    <property type="match status" value="1"/>
</dbReference>
<dbReference type="EMBL" id="BLKV01000001">
    <property type="protein sequence ID" value="GFG70665.1"/>
    <property type="molecule type" value="Genomic_DNA"/>
</dbReference>
<keyword evidence="2" id="KW-0378">Hydrolase</keyword>
<evidence type="ECO:0000313" key="7">
    <source>
        <dbReference type="Proteomes" id="UP000465263"/>
    </source>
</evidence>
<comment type="similarity">
    <text evidence="1">Belongs to the glycosyl hydrolase 5 (cellulase A) family.</text>
</comment>
<dbReference type="SUPFAM" id="SSF51445">
    <property type="entry name" value="(Trans)glycosidases"/>
    <property type="match status" value="1"/>
</dbReference>
<dbReference type="AlphaFoldDB" id="A0A7I9XL27"/>
<dbReference type="InterPro" id="IPR041036">
    <property type="entry name" value="GH5_C"/>
</dbReference>
<keyword evidence="7" id="KW-1185">Reference proteome</keyword>
<evidence type="ECO:0000256" key="1">
    <source>
        <dbReference type="ARBA" id="ARBA00005641"/>
    </source>
</evidence>
<keyword evidence="3" id="KW-0326">Glycosidase</keyword>